<dbReference type="OrthoDB" id="679141at2759"/>
<organism evidence="2 3">
    <name type="scientific">Kingdonia uniflora</name>
    <dbReference type="NCBI Taxonomy" id="39325"/>
    <lineage>
        <taxon>Eukaryota</taxon>
        <taxon>Viridiplantae</taxon>
        <taxon>Streptophyta</taxon>
        <taxon>Embryophyta</taxon>
        <taxon>Tracheophyta</taxon>
        <taxon>Spermatophyta</taxon>
        <taxon>Magnoliopsida</taxon>
        <taxon>Ranunculales</taxon>
        <taxon>Circaeasteraceae</taxon>
        <taxon>Kingdonia</taxon>
    </lineage>
</organism>
<evidence type="ECO:0000313" key="3">
    <source>
        <dbReference type="Proteomes" id="UP000541444"/>
    </source>
</evidence>
<dbReference type="AlphaFoldDB" id="A0A7J7LMH7"/>
<sequence>MSFIMVSIPALLSAIIILLKIILVAPHLETQSQSICRDQNNNKLICDLEEMKLKIAKLESILEESVRSLSSNVNYLEEKGKLVEEMPHKIDFLKTALTNLKVQLLWAASRKNNFDILILESKAHDAEVRLEAVTKKVEKVKTIVTEQWIQIRQLDQALQVIEVRTSKIQKKKGYTINTFLKVCCT</sequence>
<evidence type="ECO:0000256" key="1">
    <source>
        <dbReference type="SAM" id="Coils"/>
    </source>
</evidence>
<dbReference type="EMBL" id="JACGCM010002187">
    <property type="protein sequence ID" value="KAF6143762.1"/>
    <property type="molecule type" value="Genomic_DNA"/>
</dbReference>
<accession>A0A7J7LMH7</accession>
<protein>
    <submittedName>
        <fullName evidence="2">Uncharacterized protein</fullName>
    </submittedName>
</protein>
<keyword evidence="1" id="KW-0175">Coiled coil</keyword>
<keyword evidence="3" id="KW-1185">Reference proteome</keyword>
<feature type="coiled-coil region" evidence="1">
    <location>
        <begin position="41"/>
        <end position="68"/>
    </location>
</feature>
<reference evidence="2 3" key="1">
    <citation type="journal article" date="2020" name="IScience">
        <title>Genome Sequencing of the Endangered Kingdonia uniflora (Circaeasteraceae, Ranunculales) Reveals Potential Mechanisms of Evolutionary Specialization.</title>
        <authorList>
            <person name="Sun Y."/>
            <person name="Deng T."/>
            <person name="Zhang A."/>
            <person name="Moore M.J."/>
            <person name="Landis J.B."/>
            <person name="Lin N."/>
            <person name="Zhang H."/>
            <person name="Zhang X."/>
            <person name="Huang J."/>
            <person name="Zhang X."/>
            <person name="Sun H."/>
            <person name="Wang H."/>
        </authorList>
    </citation>
    <scope>NUCLEOTIDE SEQUENCE [LARGE SCALE GENOMIC DNA]</scope>
    <source>
        <strain evidence="2">TB1705</strain>
        <tissue evidence="2">Leaf</tissue>
    </source>
</reference>
<comment type="caution">
    <text evidence="2">The sequence shown here is derived from an EMBL/GenBank/DDBJ whole genome shotgun (WGS) entry which is preliminary data.</text>
</comment>
<evidence type="ECO:0000313" key="2">
    <source>
        <dbReference type="EMBL" id="KAF6143762.1"/>
    </source>
</evidence>
<dbReference type="PANTHER" id="PTHR34360:SF2">
    <property type="entry name" value="MYOSIN HEAVY CHAIN-LIKE PROTEIN"/>
    <property type="match status" value="1"/>
</dbReference>
<dbReference type="PANTHER" id="PTHR34360">
    <property type="entry name" value="OS08G0519400 PROTEIN"/>
    <property type="match status" value="1"/>
</dbReference>
<proteinExistence type="predicted"/>
<name>A0A7J7LMH7_9MAGN</name>
<dbReference type="Proteomes" id="UP000541444">
    <property type="component" value="Unassembled WGS sequence"/>
</dbReference>
<gene>
    <name evidence="2" type="ORF">GIB67_031069</name>
</gene>